<sequence>MIGRPVPWLLGLALVLSGPVRGAEPTATVCYDYGCRMETAVPFPPAVLAAAAAPLVGVKDAAAERAALGEVIGRLYRYAGTRTPIWQDKGGNTEDDGVEGRMDCIDHSTTTTHFLEMLVASGRLRFHTIQPRVMRSRFLVMDHWTAVLRDKASGELYAVDSWFGDNGDPAEVLPLADWRAGRDPEVIHRSLPGEPGQPLLQYPREMVEGDPVPPGPVPAKVPAPIKVGAPAKAGAPTRGGLLPEALQAALARLAAKQTQVKEKP</sequence>
<name>A0A975SNB7_9RHOO</name>
<feature type="signal peptide" evidence="1">
    <location>
        <begin position="1"/>
        <end position="22"/>
    </location>
</feature>
<keyword evidence="3" id="KW-1185">Reference proteome</keyword>
<proteinExistence type="predicted"/>
<protein>
    <recommendedName>
        <fullName evidence="4">Transglutaminase-like domain-containing protein</fullName>
    </recommendedName>
</protein>
<feature type="chain" id="PRO_5037377280" description="Transglutaminase-like domain-containing protein" evidence="1">
    <location>
        <begin position="23"/>
        <end position="264"/>
    </location>
</feature>
<keyword evidence="1" id="KW-0732">Signal</keyword>
<dbReference type="AlphaFoldDB" id="A0A975SNB7"/>
<reference evidence="2" key="1">
    <citation type="submission" date="2020-11" db="EMBL/GenBank/DDBJ databases">
        <title>Azospira inquinata sp. nov.</title>
        <authorList>
            <person name="Moe W.M."/>
            <person name="Mikes M.C."/>
        </authorList>
    </citation>
    <scope>NUCLEOTIDE SEQUENCE</scope>
    <source>
        <strain evidence="2">Azo-3</strain>
    </source>
</reference>
<gene>
    <name evidence="2" type="ORF">Azoinq_02695</name>
</gene>
<dbReference type="RefSeq" id="WP_216126660.1">
    <property type="nucleotide sequence ID" value="NZ_CP064782.1"/>
</dbReference>
<accession>A0A975SNB7</accession>
<organism evidence="2 3">
    <name type="scientific">Azospira inquinata</name>
    <dbReference type="NCBI Taxonomy" id="2785627"/>
    <lineage>
        <taxon>Bacteria</taxon>
        <taxon>Pseudomonadati</taxon>
        <taxon>Pseudomonadota</taxon>
        <taxon>Betaproteobacteria</taxon>
        <taxon>Rhodocyclales</taxon>
        <taxon>Rhodocyclaceae</taxon>
        <taxon>Azospira</taxon>
    </lineage>
</organism>
<dbReference type="KEGG" id="aiq:Azoinq_02695"/>
<evidence type="ECO:0000313" key="3">
    <source>
        <dbReference type="Proteomes" id="UP000683428"/>
    </source>
</evidence>
<evidence type="ECO:0008006" key="4">
    <source>
        <dbReference type="Google" id="ProtNLM"/>
    </source>
</evidence>
<dbReference type="Proteomes" id="UP000683428">
    <property type="component" value="Chromosome"/>
</dbReference>
<dbReference type="EMBL" id="CP064782">
    <property type="protein sequence ID" value="QWT49539.1"/>
    <property type="molecule type" value="Genomic_DNA"/>
</dbReference>
<evidence type="ECO:0000313" key="2">
    <source>
        <dbReference type="EMBL" id="QWT49539.1"/>
    </source>
</evidence>
<evidence type="ECO:0000256" key="1">
    <source>
        <dbReference type="SAM" id="SignalP"/>
    </source>
</evidence>